<dbReference type="SUPFAM" id="SSF110069">
    <property type="entry name" value="ApaG-like"/>
    <property type="match status" value="1"/>
</dbReference>
<organism evidence="3">
    <name type="scientific">hydrothermal vent metagenome</name>
    <dbReference type="NCBI Taxonomy" id="652676"/>
    <lineage>
        <taxon>unclassified sequences</taxon>
        <taxon>metagenomes</taxon>
        <taxon>ecological metagenomes</taxon>
    </lineage>
</organism>
<proteinExistence type="inferred from homology"/>
<dbReference type="PANTHER" id="PTHR47191:SF2">
    <property type="entry name" value="OS05G0170800 PROTEIN"/>
    <property type="match status" value="1"/>
</dbReference>
<dbReference type="InterPro" id="IPR023065">
    <property type="entry name" value="Uncharacterised_ApaG"/>
</dbReference>
<dbReference type="Pfam" id="PF04379">
    <property type="entry name" value="DUF525"/>
    <property type="match status" value="1"/>
</dbReference>
<reference evidence="3" key="1">
    <citation type="submission" date="2018-06" db="EMBL/GenBank/DDBJ databases">
        <authorList>
            <person name="Zhirakovskaya E."/>
        </authorList>
    </citation>
    <scope>NUCLEOTIDE SEQUENCE</scope>
</reference>
<dbReference type="NCBIfam" id="NF003967">
    <property type="entry name" value="PRK05461.1"/>
    <property type="match status" value="1"/>
</dbReference>
<dbReference type="InterPro" id="IPR036767">
    <property type="entry name" value="ApaG_sf"/>
</dbReference>
<evidence type="ECO:0000259" key="2">
    <source>
        <dbReference type="PROSITE" id="PS51087"/>
    </source>
</evidence>
<dbReference type="PROSITE" id="PS51087">
    <property type="entry name" value="APAG"/>
    <property type="match status" value="1"/>
</dbReference>
<dbReference type="AlphaFoldDB" id="A0A3B1AZL0"/>
<name>A0A3B1AZL0_9ZZZZ</name>
<evidence type="ECO:0000256" key="1">
    <source>
        <dbReference type="ARBA" id="ARBA00017693"/>
    </source>
</evidence>
<dbReference type="InterPro" id="IPR050718">
    <property type="entry name" value="ApaG-like"/>
</dbReference>
<sequence length="127" mass="14317">MTSKLTYKTEIDIETQYVDEQSEPEKERFVFAYTITIRNKGDIATRLIRRHWIITDGNGNVQEVEGEGVVGEQPHLKPGEGFRYTSGTVLTTPLGSMHGSYKMLADDGREFEAPIPTFTLSIPNTLH</sequence>
<dbReference type="HAMAP" id="MF_00791">
    <property type="entry name" value="ApaG"/>
    <property type="match status" value="1"/>
</dbReference>
<protein>
    <recommendedName>
        <fullName evidence="1">Protein ApaG</fullName>
    </recommendedName>
</protein>
<gene>
    <name evidence="3" type="ORF">MNBD_GAMMA25-2057</name>
</gene>
<dbReference type="EMBL" id="UOFY01000033">
    <property type="protein sequence ID" value="VAX09272.1"/>
    <property type="molecule type" value="Genomic_DNA"/>
</dbReference>
<dbReference type="PANTHER" id="PTHR47191">
    <property type="entry name" value="OS05G0170800 PROTEIN"/>
    <property type="match status" value="1"/>
</dbReference>
<accession>A0A3B1AZL0</accession>
<dbReference type="Gene3D" id="2.60.40.1470">
    <property type="entry name" value="ApaG domain"/>
    <property type="match status" value="1"/>
</dbReference>
<feature type="domain" description="ApaG" evidence="2">
    <location>
        <begin position="3"/>
        <end position="127"/>
    </location>
</feature>
<dbReference type="InterPro" id="IPR007474">
    <property type="entry name" value="ApaG_domain"/>
</dbReference>
<evidence type="ECO:0000313" key="3">
    <source>
        <dbReference type="EMBL" id="VAX09272.1"/>
    </source>
</evidence>